<reference evidence="2" key="1">
    <citation type="submission" date="2020-07" db="EMBL/GenBank/DDBJ databases">
        <title>Multicomponent nature underlies the extraordinary mechanical properties of spider dragline silk.</title>
        <authorList>
            <person name="Kono N."/>
            <person name="Nakamura H."/>
            <person name="Mori M."/>
            <person name="Yoshida Y."/>
            <person name="Ohtoshi R."/>
            <person name="Malay A.D."/>
            <person name="Moran D.A.P."/>
            <person name="Tomita M."/>
            <person name="Numata K."/>
            <person name="Arakawa K."/>
        </authorList>
    </citation>
    <scope>NUCLEOTIDE SEQUENCE</scope>
</reference>
<dbReference type="OrthoDB" id="10573229at2759"/>
<gene>
    <name evidence="2" type="ORF">TNCT_429501</name>
</gene>
<dbReference type="AlphaFoldDB" id="A0A8X6FKX3"/>
<accession>A0A8X6FKX3</accession>
<protein>
    <submittedName>
        <fullName evidence="2">Uncharacterized protein</fullName>
    </submittedName>
</protein>
<name>A0A8X6FKX3_TRICU</name>
<organism evidence="2 3">
    <name type="scientific">Trichonephila clavata</name>
    <name type="common">Joro spider</name>
    <name type="synonym">Nephila clavata</name>
    <dbReference type="NCBI Taxonomy" id="2740835"/>
    <lineage>
        <taxon>Eukaryota</taxon>
        <taxon>Metazoa</taxon>
        <taxon>Ecdysozoa</taxon>
        <taxon>Arthropoda</taxon>
        <taxon>Chelicerata</taxon>
        <taxon>Arachnida</taxon>
        <taxon>Araneae</taxon>
        <taxon>Araneomorphae</taxon>
        <taxon>Entelegynae</taxon>
        <taxon>Araneoidea</taxon>
        <taxon>Nephilidae</taxon>
        <taxon>Trichonephila</taxon>
    </lineage>
</organism>
<dbReference type="EMBL" id="BMAO01012585">
    <property type="protein sequence ID" value="GFQ82482.1"/>
    <property type="molecule type" value="Genomic_DNA"/>
</dbReference>
<keyword evidence="3" id="KW-1185">Reference proteome</keyword>
<evidence type="ECO:0000313" key="3">
    <source>
        <dbReference type="Proteomes" id="UP000887116"/>
    </source>
</evidence>
<feature type="compositionally biased region" description="Basic and acidic residues" evidence="1">
    <location>
        <begin position="31"/>
        <end position="41"/>
    </location>
</feature>
<proteinExistence type="predicted"/>
<sequence length="98" mass="11237">MQYAREIACVGPGSGVQGRERGGEKKKRKKKEGEGKKEEAADQVKWKIACRLRNKRWSSRCQPGGRNWLNSRKEMVLSPVKLNISEVRLNICLRVEVK</sequence>
<comment type="caution">
    <text evidence="2">The sequence shown here is derived from an EMBL/GenBank/DDBJ whole genome shotgun (WGS) entry which is preliminary data.</text>
</comment>
<evidence type="ECO:0000256" key="1">
    <source>
        <dbReference type="SAM" id="MobiDB-lite"/>
    </source>
</evidence>
<feature type="region of interest" description="Disordered" evidence="1">
    <location>
        <begin position="10"/>
        <end position="41"/>
    </location>
</feature>
<evidence type="ECO:0000313" key="2">
    <source>
        <dbReference type="EMBL" id="GFQ82482.1"/>
    </source>
</evidence>
<dbReference type="Proteomes" id="UP000887116">
    <property type="component" value="Unassembled WGS sequence"/>
</dbReference>